<keyword evidence="11" id="KW-1185">Reference proteome</keyword>
<comment type="function">
    <text evidence="2">Catalyzes the hydrolysis of 5-hydroxyisourate (HIU) to 2-oxo-4-hydroxy-4-carboxy-5-ureidoimidazoline (OHCU).</text>
</comment>
<dbReference type="PANTHER" id="PTHR10395">
    <property type="entry name" value="URICASE AND TRANSTHYRETIN-RELATED"/>
    <property type="match status" value="1"/>
</dbReference>
<dbReference type="Pfam" id="PF00576">
    <property type="entry name" value="Transthyretin"/>
    <property type="match status" value="1"/>
</dbReference>
<dbReference type="Gene3D" id="2.60.40.180">
    <property type="entry name" value="Transthyretin/hydroxyisourate hydrolase domain"/>
    <property type="match status" value="1"/>
</dbReference>
<dbReference type="EMBL" id="OZ034830">
    <property type="protein sequence ID" value="CAL1687365.1"/>
    <property type="molecule type" value="Genomic_DNA"/>
</dbReference>
<feature type="compositionally biased region" description="Basic and acidic residues" evidence="8">
    <location>
        <begin position="261"/>
        <end position="280"/>
    </location>
</feature>
<feature type="compositionally biased region" description="Polar residues" evidence="8">
    <location>
        <begin position="408"/>
        <end position="424"/>
    </location>
</feature>
<keyword evidence="7" id="KW-0378">Hydrolase</keyword>
<dbReference type="InterPro" id="IPR023416">
    <property type="entry name" value="Transthyretin/HIU_hydrolase_d"/>
</dbReference>
<gene>
    <name evidence="10" type="ORF">LPLAT_LOCUS12587</name>
</gene>
<comment type="catalytic activity">
    <reaction evidence="1">
        <text>5-hydroxyisourate + H2O = 5-hydroxy-2-oxo-4-ureido-2,5-dihydro-1H-imidazole-5-carboxylate + H(+)</text>
        <dbReference type="Rhea" id="RHEA:23736"/>
        <dbReference type="ChEBI" id="CHEBI:15377"/>
        <dbReference type="ChEBI" id="CHEBI:15378"/>
        <dbReference type="ChEBI" id="CHEBI:18072"/>
        <dbReference type="ChEBI" id="CHEBI:58639"/>
        <dbReference type="EC" id="3.5.2.17"/>
    </reaction>
</comment>
<sequence>MDGSGTSQSMTLISGEQGTVVCNLLTATTPRLTPTGKISHAKTRVYTQRYRKEWEQMQDFKGWLTSVPNQPTRAYCIYCKKNLHAHRLSLLKHTCTMKHQRAALTHKMEEKKSTRKWDANALEVGLIEEVEAVDDPRIEGDEENEEEIEYVVERLEMDEEEEIETQDVKEESMEIIDDEEGEKEIDDDLYTQLQSEDEEMKPVIKKVKLSKQKCRDTLAEAMAHVHSEYLEEEVEDQGDVQMEMVVESANPDVPDLSDVTDDPKETSKESPENEKTEIRANKKSTGKVLQENNKPDLVVTSSLPVLDATYHTNISSTPIQNTINLLPISPNLKSDTTITLMCGNKTFTLTGGTFQPGTQYVLTKLKGKPLMMTDQKKTIAVSQPDKIKISSPVSVTSQPFQPSAVPGPSQQSIVSTNQQSTSASIKGGPSSKKVILGKQPIKSTATRKLRISTYVVDTTKGIPIGGLQVSLYKLIDGKWTFLNESNTNAEGYCIDLVEKVNCTIGRYKIHFDVDKYFTLRSIVTMFPFVEIIFDVKNPNGHYHMPLLLSPFGYTTYRGT</sequence>
<dbReference type="InterPro" id="IPR014306">
    <property type="entry name" value="Hydroxyisourate_hydrolase"/>
</dbReference>
<comment type="subunit">
    <text evidence="4">Homotetramer.</text>
</comment>
<proteinExistence type="inferred from homology"/>
<feature type="domain" description="Transthyretin/hydroxyisourate hydrolase" evidence="9">
    <location>
        <begin position="451"/>
        <end position="558"/>
    </location>
</feature>
<dbReference type="GO" id="GO:0033971">
    <property type="term" value="F:hydroxyisourate hydrolase activity"/>
    <property type="evidence" value="ECO:0007669"/>
    <property type="project" value="UniProtKB-EC"/>
</dbReference>
<evidence type="ECO:0000256" key="4">
    <source>
        <dbReference type="ARBA" id="ARBA00011881"/>
    </source>
</evidence>
<comment type="similarity">
    <text evidence="3">Belongs to the transthyretin family. 5-hydroxyisourate hydrolase subfamily.</text>
</comment>
<reference evidence="10" key="1">
    <citation type="submission" date="2024-04" db="EMBL/GenBank/DDBJ databases">
        <authorList>
            <consortium name="Molecular Ecology Group"/>
        </authorList>
    </citation>
    <scope>NUCLEOTIDE SEQUENCE</scope>
</reference>
<keyword evidence="6" id="KW-0659">Purine metabolism</keyword>
<evidence type="ECO:0000256" key="3">
    <source>
        <dbReference type="ARBA" id="ARBA00009850"/>
    </source>
</evidence>
<organism evidence="10 11">
    <name type="scientific">Lasius platythorax</name>
    <dbReference type="NCBI Taxonomy" id="488582"/>
    <lineage>
        <taxon>Eukaryota</taxon>
        <taxon>Metazoa</taxon>
        <taxon>Ecdysozoa</taxon>
        <taxon>Arthropoda</taxon>
        <taxon>Hexapoda</taxon>
        <taxon>Insecta</taxon>
        <taxon>Pterygota</taxon>
        <taxon>Neoptera</taxon>
        <taxon>Endopterygota</taxon>
        <taxon>Hymenoptera</taxon>
        <taxon>Apocrita</taxon>
        <taxon>Aculeata</taxon>
        <taxon>Formicoidea</taxon>
        <taxon>Formicidae</taxon>
        <taxon>Formicinae</taxon>
        <taxon>Lasius</taxon>
        <taxon>Lasius</taxon>
    </lineage>
</organism>
<evidence type="ECO:0000256" key="5">
    <source>
        <dbReference type="ARBA" id="ARBA00012609"/>
    </source>
</evidence>
<evidence type="ECO:0000313" key="10">
    <source>
        <dbReference type="EMBL" id="CAL1687365.1"/>
    </source>
</evidence>
<evidence type="ECO:0000256" key="2">
    <source>
        <dbReference type="ARBA" id="ARBA00002704"/>
    </source>
</evidence>
<dbReference type="AlphaFoldDB" id="A0AAV2P385"/>
<evidence type="ECO:0000256" key="1">
    <source>
        <dbReference type="ARBA" id="ARBA00001043"/>
    </source>
</evidence>
<evidence type="ECO:0000313" key="11">
    <source>
        <dbReference type="Proteomes" id="UP001497644"/>
    </source>
</evidence>
<dbReference type="PANTHER" id="PTHR10395:SF7">
    <property type="entry name" value="5-HYDROXYISOURATE HYDROLASE"/>
    <property type="match status" value="1"/>
</dbReference>
<dbReference type="InterPro" id="IPR036817">
    <property type="entry name" value="Transthyretin/HIU_hydrolase_sf"/>
</dbReference>
<accession>A0AAV2P385</accession>
<dbReference type="Proteomes" id="UP001497644">
    <property type="component" value="Chromosome 7"/>
</dbReference>
<dbReference type="NCBIfam" id="TIGR02962">
    <property type="entry name" value="hdxy_isourate"/>
    <property type="match status" value="1"/>
</dbReference>
<dbReference type="SUPFAM" id="SSF49472">
    <property type="entry name" value="Transthyretin (synonym: prealbumin)"/>
    <property type="match status" value="1"/>
</dbReference>
<evidence type="ECO:0000256" key="7">
    <source>
        <dbReference type="ARBA" id="ARBA00022801"/>
    </source>
</evidence>
<dbReference type="CDD" id="cd05822">
    <property type="entry name" value="TLP_HIUase"/>
    <property type="match status" value="1"/>
</dbReference>
<protein>
    <recommendedName>
        <fullName evidence="5">hydroxyisourate hydrolase</fullName>
        <ecNumber evidence="5">3.5.2.17</ecNumber>
    </recommendedName>
</protein>
<dbReference type="EC" id="3.5.2.17" evidence="5"/>
<dbReference type="GO" id="GO:0006144">
    <property type="term" value="P:purine nucleobase metabolic process"/>
    <property type="evidence" value="ECO:0007669"/>
    <property type="project" value="UniProtKB-KW"/>
</dbReference>
<feature type="region of interest" description="Disordered" evidence="8">
    <location>
        <begin position="248"/>
        <end position="287"/>
    </location>
</feature>
<name>A0AAV2P385_9HYME</name>
<evidence type="ECO:0000256" key="6">
    <source>
        <dbReference type="ARBA" id="ARBA00022631"/>
    </source>
</evidence>
<feature type="region of interest" description="Disordered" evidence="8">
    <location>
        <begin position="398"/>
        <end position="431"/>
    </location>
</feature>
<evidence type="ECO:0000259" key="9">
    <source>
        <dbReference type="Pfam" id="PF00576"/>
    </source>
</evidence>
<evidence type="ECO:0000256" key="8">
    <source>
        <dbReference type="SAM" id="MobiDB-lite"/>
    </source>
</evidence>